<feature type="transmembrane region" description="Helical" evidence="17">
    <location>
        <begin position="311"/>
        <end position="331"/>
    </location>
</feature>
<evidence type="ECO:0000256" key="13">
    <source>
        <dbReference type="ARBA" id="ARBA00023136"/>
    </source>
</evidence>
<feature type="transmembrane region" description="Helical" evidence="17">
    <location>
        <begin position="429"/>
        <end position="448"/>
    </location>
</feature>
<evidence type="ECO:0000256" key="5">
    <source>
        <dbReference type="ARBA" id="ARBA00010810"/>
    </source>
</evidence>
<dbReference type="Pfam" id="PF18235">
    <property type="entry name" value="OST_P2"/>
    <property type="match status" value="1"/>
</dbReference>
<evidence type="ECO:0000313" key="22">
    <source>
        <dbReference type="Proteomes" id="UP000306007"/>
    </source>
</evidence>
<evidence type="ECO:0000256" key="8">
    <source>
        <dbReference type="ARBA" id="ARBA00022679"/>
    </source>
</evidence>
<feature type="transmembrane region" description="Helical" evidence="17">
    <location>
        <begin position="460"/>
        <end position="479"/>
    </location>
</feature>
<sequence length="954" mass="107705">MVKTEIKEKRKKKGETTPLPGYYQKFKSYGLPLIALLLAYLGFKLRNITSNYKTFLDPDTFFHYEMYRQAITEWIPKYFAYADPPAGVKAGGYLGLYTVQAIFYKIVSIFGYDQLGAFKLWPPFVGAMTIIAVYFLGKKLHSSWAGLWAAAFMMFSYANFSKTYSGNNRGEGPFMMFFLYAVLFLLIYLDEKKWNWKKVAGGVLFLITSVLYMAVWTGSQFGVGILLLFAGLTVVVFFTFGMMDALKRFVGDFFPLFGLSLVMGLAFSYTRLVGIRSFLVFAIEGLVALSALVAIMIYGERIGLNYSDKKHRFGTIIAIAILGFLAFYGYFGRDLLKFLGSASQSNPLYQTVAELARTDWKTIAAYYSVKSNDAIIFILSVAGFITVAARFVRKLVKNDLTGHREIFMVSYYAGSLYLLLLAVRFVFQASGAILLMAGVAIGEAFLFVENMKESATTKALYAILLIILFLPLPIIGAQYTGNIAKSTAKGQGSVPADWMNTLNWLKENSHPLDSATSWWDYGYWIESSLLSHRRSATDGGHAYDRRYIVADFFSHYGNESEQDFEAWELNYLIVWQQDIYKFNAISYLGGAITYGEYRNAPMFQVVPMQYIQYANESGKIVVYINTGQAAYQPVMTVDLLDGRIINGRGDIPYVLYLSGNYGLLVYHKIAFSNFVRLAFHIPYSFEPWDAQKLFANFKPVHNDGGVSTYEFRPFAVYRIDKYENGTWKAFYSTTGGGKLPLGEQKLRLWISAFGRDVKDATLIFEAYNGTELIKRETLAEGLSINHLNESPVEVSLFVPNATGYRFILVQDGPVGVLNGEPKVDGKVANPSYILDEGQSGQLELKAAFRKDYSDVELALRASIVYYVAPNGKDIEKDEFYLEPHQDIITYVPVKELSVKAGDNVIRAQASMPSDVFSAYIEKLYQEYGEDKVVIVKKRVEPVFITKKEYVIWEG</sequence>
<keyword evidence="22" id="KW-1185">Reference proteome</keyword>
<comment type="similarity">
    <text evidence="5">Belongs to the STT3 family.</text>
</comment>
<keyword evidence="10" id="KW-0479">Metal-binding</keyword>
<dbReference type="KEGG" id="tic:FH039_08440"/>
<comment type="cofactor">
    <cofactor evidence="2">
        <name>Mg(2+)</name>
        <dbReference type="ChEBI" id="CHEBI:18420"/>
    </cofactor>
</comment>
<dbReference type="GO" id="GO:0004576">
    <property type="term" value="F:oligosaccharyl transferase activity"/>
    <property type="evidence" value="ECO:0007669"/>
    <property type="project" value="InterPro"/>
</dbReference>
<evidence type="ECO:0000256" key="2">
    <source>
        <dbReference type="ARBA" id="ARBA00001946"/>
    </source>
</evidence>
<dbReference type="OrthoDB" id="82393at2157"/>
<proteinExistence type="inferred from homology"/>
<comment type="subcellular location">
    <subcellularLocation>
        <location evidence="3">Cell membrane</location>
        <topology evidence="3">Multi-pass membrane protein</topology>
    </subcellularLocation>
</comment>
<dbReference type="Gene3D" id="2.60.40.3020">
    <property type="match status" value="1"/>
</dbReference>
<keyword evidence="7" id="KW-0328">Glycosyltransferase</keyword>
<dbReference type="InterPro" id="IPR048858">
    <property type="entry name" value="OST_P1"/>
</dbReference>
<dbReference type="PANTHER" id="PTHR13872:SF1">
    <property type="entry name" value="DOLICHYL-DIPHOSPHOOLIGOSACCHARIDE--PROTEIN GLYCOSYLTRANSFERASE SUBUNIT STT3B"/>
    <property type="match status" value="1"/>
</dbReference>
<feature type="transmembrane region" description="Helical" evidence="17">
    <location>
        <begin position="26"/>
        <end position="43"/>
    </location>
</feature>
<feature type="domain" description="Oligosaccharyl transferase peripheral 1" evidence="20">
    <location>
        <begin position="713"/>
        <end position="811"/>
    </location>
</feature>
<dbReference type="InterPro" id="IPR041530">
    <property type="entry name" value="OST_IS"/>
</dbReference>
<dbReference type="InterPro" id="IPR003674">
    <property type="entry name" value="Oligo_trans_STT3"/>
</dbReference>
<dbReference type="Pfam" id="PF18246">
    <property type="entry name" value="OST_IS"/>
    <property type="match status" value="1"/>
</dbReference>
<feature type="transmembrane region" description="Helical" evidence="17">
    <location>
        <begin position="278"/>
        <end position="299"/>
    </location>
</feature>
<feature type="transmembrane region" description="Helical" evidence="17">
    <location>
        <begin position="172"/>
        <end position="189"/>
    </location>
</feature>
<dbReference type="AlphaFoldDB" id="A0A4Y5SL56"/>
<evidence type="ECO:0000256" key="10">
    <source>
        <dbReference type="ARBA" id="ARBA00022723"/>
    </source>
</evidence>
<evidence type="ECO:0000256" key="9">
    <source>
        <dbReference type="ARBA" id="ARBA00022692"/>
    </source>
</evidence>
<dbReference type="EC" id="2.4.99.21" evidence="6"/>
<name>A0A4Y5SL56_9EURY</name>
<evidence type="ECO:0000256" key="15">
    <source>
        <dbReference type="ARBA" id="ARBA00030679"/>
    </source>
</evidence>
<organism evidence="21 22">
    <name type="scientific">Thermococcus indicus</name>
    <dbReference type="NCBI Taxonomy" id="2586643"/>
    <lineage>
        <taxon>Archaea</taxon>
        <taxon>Methanobacteriati</taxon>
        <taxon>Methanobacteriota</taxon>
        <taxon>Thermococci</taxon>
        <taxon>Thermococcales</taxon>
        <taxon>Thermococcaceae</taxon>
        <taxon>Thermococcus</taxon>
    </lineage>
</organism>
<comment type="pathway">
    <text evidence="4">Protein modification; protein glycosylation.</text>
</comment>
<feature type="transmembrane region" description="Helical" evidence="17">
    <location>
        <begin position="94"/>
        <end position="112"/>
    </location>
</feature>
<keyword evidence="9 17" id="KW-0812">Transmembrane</keyword>
<evidence type="ECO:0000256" key="4">
    <source>
        <dbReference type="ARBA" id="ARBA00004922"/>
    </source>
</evidence>
<feature type="domain" description="Oligosaccharyltransferase insert" evidence="19">
    <location>
        <begin position="614"/>
        <end position="666"/>
    </location>
</feature>
<dbReference type="GO" id="GO:0005886">
    <property type="term" value="C:plasma membrane"/>
    <property type="evidence" value="ECO:0007669"/>
    <property type="project" value="UniProtKB-SubCell"/>
</dbReference>
<evidence type="ECO:0000259" key="19">
    <source>
        <dbReference type="Pfam" id="PF18246"/>
    </source>
</evidence>
<feature type="transmembrane region" description="Helical" evidence="17">
    <location>
        <begin position="253"/>
        <end position="272"/>
    </location>
</feature>
<reference evidence="21 22" key="1">
    <citation type="submission" date="2019-06" db="EMBL/GenBank/DDBJ databases">
        <title>Thermococcus indicus sp. nov., a Fe(III)-reducing hyperthermophilic archaeon isolated from the Onnuri vent field of the Central Indian Ocean ridge.</title>
        <authorList>
            <person name="Lim J.K."/>
            <person name="Kim Y.J."/>
            <person name="Kwon K.K."/>
        </authorList>
    </citation>
    <scope>NUCLEOTIDE SEQUENCE [LARGE SCALE GENOMIC DNA]</scope>
    <source>
        <strain evidence="21 22">IOH1</strain>
    </source>
</reference>
<feature type="transmembrane region" description="Helical" evidence="17">
    <location>
        <begin position="118"/>
        <end position="137"/>
    </location>
</feature>
<feature type="transmembrane region" description="Helical" evidence="17">
    <location>
        <begin position="221"/>
        <end position="241"/>
    </location>
</feature>
<dbReference type="Proteomes" id="UP000306007">
    <property type="component" value="Chromosome"/>
</dbReference>
<dbReference type="UniPathway" id="UPA00378"/>
<dbReference type="Gene3D" id="3.40.50.12610">
    <property type="match status" value="1"/>
</dbReference>
<evidence type="ECO:0000259" key="20">
    <source>
        <dbReference type="Pfam" id="PF21618"/>
    </source>
</evidence>
<protein>
    <recommendedName>
        <fullName evidence="6">dolichyl-phosphooligosaccharide-protein glycotransferase</fullName>
        <ecNumber evidence="6">2.4.99.21</ecNumber>
    </recommendedName>
    <alternativeName>
        <fullName evidence="15">Oligosaccharyl transferase</fullName>
    </alternativeName>
</protein>
<dbReference type="GeneID" id="40475206"/>
<evidence type="ECO:0000313" key="21">
    <source>
        <dbReference type="EMBL" id="QDA31618.1"/>
    </source>
</evidence>
<keyword evidence="14" id="KW-0464">Manganese</keyword>
<evidence type="ECO:0000256" key="16">
    <source>
        <dbReference type="ARBA" id="ARBA00034066"/>
    </source>
</evidence>
<evidence type="ECO:0000256" key="3">
    <source>
        <dbReference type="ARBA" id="ARBA00004651"/>
    </source>
</evidence>
<dbReference type="Gene3D" id="2.60.40.3030">
    <property type="match status" value="1"/>
</dbReference>
<evidence type="ECO:0000256" key="12">
    <source>
        <dbReference type="ARBA" id="ARBA00022989"/>
    </source>
</evidence>
<keyword evidence="13 17" id="KW-0472">Membrane</keyword>
<dbReference type="Pfam" id="PF21618">
    <property type="entry name" value="OST_P1"/>
    <property type="match status" value="1"/>
</dbReference>
<dbReference type="GO" id="GO:0046872">
    <property type="term" value="F:metal ion binding"/>
    <property type="evidence" value="ECO:0007669"/>
    <property type="project" value="UniProtKB-KW"/>
</dbReference>
<evidence type="ECO:0000256" key="11">
    <source>
        <dbReference type="ARBA" id="ARBA00022842"/>
    </source>
</evidence>
<evidence type="ECO:0000256" key="14">
    <source>
        <dbReference type="ARBA" id="ARBA00023211"/>
    </source>
</evidence>
<keyword evidence="12 17" id="KW-1133">Transmembrane helix</keyword>
<dbReference type="RefSeq" id="WP_139680955.1">
    <property type="nucleotide sequence ID" value="NZ_CP040846.1"/>
</dbReference>
<feature type="domain" description="Oligosaccharyltransferase peripheral 2" evidence="18">
    <location>
        <begin position="812"/>
        <end position="944"/>
    </location>
</feature>
<feature type="transmembrane region" description="Helical" evidence="17">
    <location>
        <begin position="144"/>
        <end position="160"/>
    </location>
</feature>
<comment type="cofactor">
    <cofactor evidence="1">
        <name>Mn(2+)</name>
        <dbReference type="ChEBI" id="CHEBI:29035"/>
    </cofactor>
</comment>
<feature type="transmembrane region" description="Helical" evidence="17">
    <location>
        <begin position="196"/>
        <end position="215"/>
    </location>
</feature>
<evidence type="ECO:0000256" key="17">
    <source>
        <dbReference type="SAM" id="Phobius"/>
    </source>
</evidence>
<feature type="transmembrane region" description="Helical" evidence="17">
    <location>
        <begin position="374"/>
        <end position="393"/>
    </location>
</feature>
<gene>
    <name evidence="21" type="ORF">FH039_08440</name>
</gene>
<comment type="catalytic activity">
    <reaction evidence="16">
        <text>an archaeal dolichyl phosphooligosaccharide + [protein]-L-asparagine = an archaeal dolichyl phosphate + a glycoprotein with the oligosaccharide chain attached by N-beta-D-glycosyl linkage to a protein L-asparagine.</text>
        <dbReference type="EC" id="2.4.99.21"/>
    </reaction>
</comment>
<dbReference type="InterPro" id="IPR041152">
    <property type="entry name" value="OST_P2"/>
</dbReference>
<dbReference type="EMBL" id="CP040846">
    <property type="protein sequence ID" value="QDA31618.1"/>
    <property type="molecule type" value="Genomic_DNA"/>
</dbReference>
<keyword evidence="8" id="KW-0808">Transferase</keyword>
<dbReference type="PANTHER" id="PTHR13872">
    <property type="entry name" value="DOLICHYL-DIPHOSPHOOLIGOSACCHARIDE--PROTEIN GLYCOSYLTRANSFERASE SUBUNIT"/>
    <property type="match status" value="1"/>
</dbReference>
<evidence type="ECO:0000256" key="6">
    <source>
        <dbReference type="ARBA" id="ARBA00012602"/>
    </source>
</evidence>
<keyword evidence="11" id="KW-0460">Magnesium</keyword>
<evidence type="ECO:0000256" key="7">
    <source>
        <dbReference type="ARBA" id="ARBA00022676"/>
    </source>
</evidence>
<dbReference type="Gene3D" id="2.40.128.390">
    <property type="match status" value="1"/>
</dbReference>
<evidence type="ECO:0000256" key="1">
    <source>
        <dbReference type="ARBA" id="ARBA00001936"/>
    </source>
</evidence>
<accession>A0A4Y5SL56</accession>
<evidence type="ECO:0000259" key="18">
    <source>
        <dbReference type="Pfam" id="PF18235"/>
    </source>
</evidence>